<evidence type="ECO:0000256" key="1">
    <source>
        <dbReference type="SAM" id="MobiDB-lite"/>
    </source>
</evidence>
<feature type="chain" id="PRO_5021893067" description="Collagen-like protein" evidence="2">
    <location>
        <begin position="25"/>
        <end position="181"/>
    </location>
</feature>
<proteinExistence type="predicted"/>
<evidence type="ECO:0000313" key="4">
    <source>
        <dbReference type="Proteomes" id="UP000321436"/>
    </source>
</evidence>
<comment type="caution">
    <text evidence="3">The sequence shown here is derived from an EMBL/GenBank/DDBJ whole genome shotgun (WGS) entry which is preliminary data.</text>
</comment>
<feature type="compositionally biased region" description="Low complexity" evidence="1">
    <location>
        <begin position="24"/>
        <end position="33"/>
    </location>
</feature>
<name>A0A512RN12_9BACT</name>
<feature type="compositionally biased region" description="Gly residues" evidence="1">
    <location>
        <begin position="34"/>
        <end position="43"/>
    </location>
</feature>
<sequence>MKQLSILFLAVPLLLFSCSKEGPAGPQGAQGEQGPQGGAGPQGPQGPAGNANVKVYEKDIATMTWTASGTYSYLSVPAPKVLTASVLENSTILVYVYTSDFSGWGMVPYHTERNIRVTAEVKVGSVLLRKDQNGTPTTQSWHHRIRLVIIANTGTAAALNRQAYTDASFNDYPAAKVQALQ</sequence>
<keyword evidence="2" id="KW-0732">Signal</keyword>
<feature type="region of interest" description="Disordered" evidence="1">
    <location>
        <begin position="24"/>
        <end position="51"/>
    </location>
</feature>
<keyword evidence="4" id="KW-1185">Reference proteome</keyword>
<protein>
    <recommendedName>
        <fullName evidence="5">Collagen-like protein</fullName>
    </recommendedName>
</protein>
<accession>A0A512RN12</accession>
<dbReference type="PROSITE" id="PS51257">
    <property type="entry name" value="PROKAR_LIPOPROTEIN"/>
    <property type="match status" value="1"/>
</dbReference>
<organism evidence="3 4">
    <name type="scientific">Chitinophaga cymbidii</name>
    <dbReference type="NCBI Taxonomy" id="1096750"/>
    <lineage>
        <taxon>Bacteria</taxon>
        <taxon>Pseudomonadati</taxon>
        <taxon>Bacteroidota</taxon>
        <taxon>Chitinophagia</taxon>
        <taxon>Chitinophagales</taxon>
        <taxon>Chitinophagaceae</taxon>
        <taxon>Chitinophaga</taxon>
    </lineage>
</organism>
<feature type="signal peptide" evidence="2">
    <location>
        <begin position="1"/>
        <end position="24"/>
    </location>
</feature>
<gene>
    <name evidence="3" type="ORF">CCY01nite_33470</name>
</gene>
<evidence type="ECO:0008006" key="5">
    <source>
        <dbReference type="Google" id="ProtNLM"/>
    </source>
</evidence>
<dbReference type="Proteomes" id="UP000321436">
    <property type="component" value="Unassembled WGS sequence"/>
</dbReference>
<dbReference type="Gene3D" id="1.20.5.320">
    <property type="entry name" value="6-Phosphogluconate Dehydrogenase, domain 3"/>
    <property type="match status" value="1"/>
</dbReference>
<evidence type="ECO:0000256" key="2">
    <source>
        <dbReference type="SAM" id="SignalP"/>
    </source>
</evidence>
<evidence type="ECO:0000313" key="3">
    <source>
        <dbReference type="EMBL" id="GEP97087.1"/>
    </source>
</evidence>
<dbReference type="RefSeq" id="WP_222614427.1">
    <property type="nucleotide sequence ID" value="NZ_BKAU01000004.1"/>
</dbReference>
<dbReference type="EMBL" id="BKAU01000004">
    <property type="protein sequence ID" value="GEP97087.1"/>
    <property type="molecule type" value="Genomic_DNA"/>
</dbReference>
<reference evidence="3 4" key="1">
    <citation type="submission" date="2019-07" db="EMBL/GenBank/DDBJ databases">
        <title>Whole genome shotgun sequence of Chitinophaga cymbidii NBRC 109752.</title>
        <authorList>
            <person name="Hosoyama A."/>
            <person name="Uohara A."/>
            <person name="Ohji S."/>
            <person name="Ichikawa N."/>
        </authorList>
    </citation>
    <scope>NUCLEOTIDE SEQUENCE [LARGE SCALE GENOMIC DNA]</scope>
    <source>
        <strain evidence="3 4">NBRC 109752</strain>
    </source>
</reference>
<dbReference type="AlphaFoldDB" id="A0A512RN12"/>